<dbReference type="GO" id="GO:0046677">
    <property type="term" value="P:response to antibiotic"/>
    <property type="evidence" value="ECO:0007669"/>
    <property type="project" value="UniProtKB-KW"/>
</dbReference>
<dbReference type="InterPro" id="IPR051784">
    <property type="entry name" value="Nod_factor_ABC_transporter"/>
</dbReference>
<feature type="transmembrane region" description="Helical" evidence="6">
    <location>
        <begin position="124"/>
        <end position="143"/>
    </location>
</feature>
<gene>
    <name evidence="8" type="ORF">FB384_002695</name>
</gene>
<keyword evidence="9" id="KW-1185">Reference proteome</keyword>
<feature type="transmembrane region" description="Helical" evidence="6">
    <location>
        <begin position="248"/>
        <end position="267"/>
    </location>
</feature>
<feature type="transmembrane region" description="Helical" evidence="6">
    <location>
        <begin position="182"/>
        <end position="201"/>
    </location>
</feature>
<sequence length="272" mass="28583">MTTTSTASPTGDGLRQGLADVATMSLRELQHWRNRPGVIVFGWLFPVLVLAMFVGLLGGALGQATGGSYVDFVMPGMLAVTMFFGLDSTMTAVSLDASRGVTERFRSLPVSGAAVLTGRCAADLLNSMVGLAVVVVAGLLFGWRPEAGLPAWAAVVGLLVLLRLAMLWIGMFVGLRVRSQEAVSAVQVAVWPLLMLSGVFVDTATMPRWLGVVAEVNPLTGTVAAVRDLLGAPGAGSSWVGSAAPWPAVIWPVLLTAVFLPLAAGTWRRLRR</sequence>
<comment type="caution">
    <text evidence="8">The sequence shown here is derived from an EMBL/GenBank/DDBJ whole genome shotgun (WGS) entry which is preliminary data.</text>
</comment>
<dbReference type="AlphaFoldDB" id="A0A839XM15"/>
<dbReference type="InterPro" id="IPR013525">
    <property type="entry name" value="ABC2_TM"/>
</dbReference>
<evidence type="ECO:0000256" key="1">
    <source>
        <dbReference type="ARBA" id="ARBA00004141"/>
    </source>
</evidence>
<dbReference type="PROSITE" id="PS51012">
    <property type="entry name" value="ABC_TM2"/>
    <property type="match status" value="1"/>
</dbReference>
<dbReference type="Proteomes" id="UP000564573">
    <property type="component" value="Unassembled WGS sequence"/>
</dbReference>
<proteinExistence type="inferred from homology"/>
<keyword evidence="5" id="KW-0046">Antibiotic resistance</keyword>
<dbReference type="InterPro" id="IPR047817">
    <property type="entry name" value="ABC2_TM_bact-type"/>
</dbReference>
<evidence type="ECO:0000256" key="2">
    <source>
        <dbReference type="ARBA" id="ARBA00022692"/>
    </source>
</evidence>
<dbReference type="RefSeq" id="WP_183783176.1">
    <property type="nucleotide sequence ID" value="NZ_JACIBS010000001.1"/>
</dbReference>
<evidence type="ECO:0000256" key="6">
    <source>
        <dbReference type="RuleBase" id="RU361157"/>
    </source>
</evidence>
<dbReference type="PANTHER" id="PTHR43229">
    <property type="entry name" value="NODULATION PROTEIN J"/>
    <property type="match status" value="1"/>
</dbReference>
<comment type="similarity">
    <text evidence="6">Belongs to the ABC-2 integral membrane protein family.</text>
</comment>
<keyword evidence="4 6" id="KW-0472">Membrane</keyword>
<evidence type="ECO:0000256" key="5">
    <source>
        <dbReference type="ARBA" id="ARBA00023251"/>
    </source>
</evidence>
<dbReference type="PANTHER" id="PTHR43229:SF2">
    <property type="entry name" value="NODULATION PROTEIN J"/>
    <property type="match status" value="1"/>
</dbReference>
<dbReference type="InterPro" id="IPR000412">
    <property type="entry name" value="ABC_2_transport"/>
</dbReference>
<feature type="transmembrane region" description="Helical" evidence="6">
    <location>
        <begin position="72"/>
        <end position="95"/>
    </location>
</feature>
<feature type="domain" description="ABC transmembrane type-2" evidence="7">
    <location>
        <begin position="37"/>
        <end position="270"/>
    </location>
</feature>
<evidence type="ECO:0000256" key="3">
    <source>
        <dbReference type="ARBA" id="ARBA00022989"/>
    </source>
</evidence>
<protein>
    <recommendedName>
        <fullName evidence="6">Transport permease protein</fullName>
    </recommendedName>
</protein>
<evidence type="ECO:0000256" key="4">
    <source>
        <dbReference type="ARBA" id="ARBA00023136"/>
    </source>
</evidence>
<keyword evidence="6" id="KW-1003">Cell membrane</keyword>
<reference evidence="8 9" key="1">
    <citation type="submission" date="2020-08" db="EMBL/GenBank/DDBJ databases">
        <title>Sequencing the genomes of 1000 actinobacteria strains.</title>
        <authorList>
            <person name="Klenk H.-P."/>
        </authorList>
    </citation>
    <scope>NUCLEOTIDE SEQUENCE [LARGE SCALE GENOMIC DNA]</scope>
    <source>
        <strain evidence="8 9">DSM 45267</strain>
    </source>
</reference>
<dbReference type="EMBL" id="JACIBS010000001">
    <property type="protein sequence ID" value="MBB3663791.1"/>
    <property type="molecule type" value="Genomic_DNA"/>
</dbReference>
<organism evidence="8 9">
    <name type="scientific">Prauserella sediminis</name>
    <dbReference type="NCBI Taxonomy" id="577680"/>
    <lineage>
        <taxon>Bacteria</taxon>
        <taxon>Bacillati</taxon>
        <taxon>Actinomycetota</taxon>
        <taxon>Actinomycetes</taxon>
        <taxon>Pseudonocardiales</taxon>
        <taxon>Pseudonocardiaceae</taxon>
        <taxon>Prauserella</taxon>
        <taxon>Prauserella salsuginis group</taxon>
    </lineage>
</organism>
<keyword evidence="6" id="KW-0813">Transport</keyword>
<keyword evidence="3 6" id="KW-1133">Transmembrane helix</keyword>
<evidence type="ECO:0000259" key="7">
    <source>
        <dbReference type="PROSITE" id="PS51012"/>
    </source>
</evidence>
<name>A0A839XM15_9PSEU</name>
<evidence type="ECO:0000313" key="8">
    <source>
        <dbReference type="EMBL" id="MBB3663791.1"/>
    </source>
</evidence>
<dbReference type="GO" id="GO:0140359">
    <property type="term" value="F:ABC-type transporter activity"/>
    <property type="evidence" value="ECO:0007669"/>
    <property type="project" value="InterPro"/>
</dbReference>
<evidence type="ECO:0000313" key="9">
    <source>
        <dbReference type="Proteomes" id="UP000564573"/>
    </source>
</evidence>
<feature type="transmembrane region" description="Helical" evidence="6">
    <location>
        <begin position="149"/>
        <end position="175"/>
    </location>
</feature>
<dbReference type="PIRSF" id="PIRSF006648">
    <property type="entry name" value="DrrB"/>
    <property type="match status" value="1"/>
</dbReference>
<dbReference type="Pfam" id="PF01061">
    <property type="entry name" value="ABC2_membrane"/>
    <property type="match status" value="1"/>
</dbReference>
<dbReference type="GO" id="GO:0043190">
    <property type="term" value="C:ATP-binding cassette (ABC) transporter complex"/>
    <property type="evidence" value="ECO:0007669"/>
    <property type="project" value="InterPro"/>
</dbReference>
<accession>A0A839XM15</accession>
<keyword evidence="2 6" id="KW-0812">Transmembrane</keyword>
<feature type="transmembrane region" description="Helical" evidence="6">
    <location>
        <begin position="37"/>
        <end position="60"/>
    </location>
</feature>
<comment type="subcellular location">
    <subcellularLocation>
        <location evidence="6">Cell membrane</location>
        <topology evidence="6">Multi-pass membrane protein</topology>
    </subcellularLocation>
    <subcellularLocation>
        <location evidence="1">Membrane</location>
        <topology evidence="1">Multi-pass membrane protein</topology>
    </subcellularLocation>
</comment>